<organism evidence="3">
    <name type="scientific">Spirodela intermedia</name>
    <name type="common">Intermediate duckweed</name>
    <dbReference type="NCBI Taxonomy" id="51605"/>
    <lineage>
        <taxon>Eukaryota</taxon>
        <taxon>Viridiplantae</taxon>
        <taxon>Streptophyta</taxon>
        <taxon>Embryophyta</taxon>
        <taxon>Tracheophyta</taxon>
        <taxon>Spermatophyta</taxon>
        <taxon>Magnoliopsida</taxon>
        <taxon>Liliopsida</taxon>
        <taxon>Araceae</taxon>
        <taxon>Lemnoideae</taxon>
        <taxon>Spirodela</taxon>
    </lineage>
</organism>
<feature type="compositionally biased region" description="Acidic residues" evidence="1">
    <location>
        <begin position="7"/>
        <end position="18"/>
    </location>
</feature>
<protein>
    <recommendedName>
        <fullName evidence="2">Reverse transcriptase domain-containing protein</fullName>
    </recommendedName>
</protein>
<dbReference type="Gene3D" id="3.30.70.270">
    <property type="match status" value="1"/>
</dbReference>
<dbReference type="Pfam" id="PF00078">
    <property type="entry name" value="RVT_1"/>
    <property type="match status" value="1"/>
</dbReference>
<keyword evidence="4" id="KW-1185">Reference proteome</keyword>
<dbReference type="PANTHER" id="PTHR24559">
    <property type="entry name" value="TRANSPOSON TY3-I GAG-POL POLYPROTEIN"/>
    <property type="match status" value="1"/>
</dbReference>
<feature type="region of interest" description="Disordered" evidence="1">
    <location>
        <begin position="1"/>
        <end position="20"/>
    </location>
</feature>
<dbReference type="InterPro" id="IPR000477">
    <property type="entry name" value="RT_dom"/>
</dbReference>
<dbReference type="CDD" id="cd01647">
    <property type="entry name" value="RT_LTR"/>
    <property type="match status" value="1"/>
</dbReference>
<dbReference type="Gene3D" id="3.10.10.10">
    <property type="entry name" value="HIV Type 1 Reverse Transcriptase, subunit A, domain 1"/>
    <property type="match status" value="1"/>
</dbReference>
<dbReference type="EMBL" id="CACRZD030000009">
    <property type="protein sequence ID" value="CAA6665827.1"/>
    <property type="molecule type" value="Genomic_DNA"/>
</dbReference>
<reference evidence="3 4" key="1">
    <citation type="submission" date="2019-12" db="EMBL/GenBank/DDBJ databases">
        <authorList>
            <person name="Scholz U."/>
            <person name="Mascher M."/>
            <person name="Fiebig A."/>
        </authorList>
    </citation>
    <scope>NUCLEOTIDE SEQUENCE</scope>
</reference>
<dbReference type="InterPro" id="IPR053134">
    <property type="entry name" value="RNA-dir_DNA_polymerase"/>
</dbReference>
<proteinExistence type="predicted"/>
<accession>A0A7I8J6F9</accession>
<evidence type="ECO:0000259" key="2">
    <source>
        <dbReference type="Pfam" id="PF00078"/>
    </source>
</evidence>
<evidence type="ECO:0000313" key="3">
    <source>
        <dbReference type="EMBL" id="CAA2626517.1"/>
    </source>
</evidence>
<feature type="domain" description="Reverse transcriptase" evidence="2">
    <location>
        <begin position="159"/>
        <end position="291"/>
    </location>
</feature>
<evidence type="ECO:0000313" key="4">
    <source>
        <dbReference type="Proteomes" id="UP001189122"/>
    </source>
</evidence>
<dbReference type="Proteomes" id="UP001189122">
    <property type="component" value="Unassembled WGS sequence"/>
</dbReference>
<sequence length="321" mass="36324">MTVNEGADFEELPLDDPTGELKPLPSTLKYAFLDSQQVKPVIISSQLNEEQEKRVLDVLRRNEQAIGWTLADLRGLDPSLCTHRIFLEDEFRPVREAQCRLNPKVWEAVKEEILKWLNAEIIYPISDSQWVSPVHVVPKKAGVTVTVNDKGEEIQTRLSTKWRVCIDYRKLNAATKKDHFPLPFIDQILDRLAGQTYFCFLDGYSGYNQIAIHPDDQEKTTFTCPFGTFAFRQMPFGLCNAPSTFQRCMTAIFADFLGDSLEVLMDDFSVFGDDFDSCLTHLTKILEVCVETTGIELGEIPFYGARGSSAWASCLGQRFGG</sequence>
<dbReference type="AlphaFoldDB" id="A0A7I8J6F9"/>
<dbReference type="EMBL" id="LR743596">
    <property type="protein sequence ID" value="CAA2626517.1"/>
    <property type="molecule type" value="Genomic_DNA"/>
</dbReference>
<dbReference type="InterPro" id="IPR043128">
    <property type="entry name" value="Rev_trsase/Diguanyl_cyclase"/>
</dbReference>
<dbReference type="PANTHER" id="PTHR24559:SF444">
    <property type="entry name" value="REVERSE TRANSCRIPTASE DOMAIN-CONTAINING PROTEIN"/>
    <property type="match status" value="1"/>
</dbReference>
<evidence type="ECO:0000256" key="1">
    <source>
        <dbReference type="SAM" id="MobiDB-lite"/>
    </source>
</evidence>
<dbReference type="InterPro" id="IPR043502">
    <property type="entry name" value="DNA/RNA_pol_sf"/>
</dbReference>
<dbReference type="SUPFAM" id="SSF56672">
    <property type="entry name" value="DNA/RNA polymerases"/>
    <property type="match status" value="1"/>
</dbReference>
<name>A0A7I8J6F9_SPIIN</name>
<gene>
    <name evidence="3" type="ORF">SI7747_09012216</name>
</gene>